<evidence type="ECO:0000313" key="3">
    <source>
        <dbReference type="Proteomes" id="UP000314294"/>
    </source>
</evidence>
<reference evidence="2 3" key="1">
    <citation type="submission" date="2019-03" db="EMBL/GenBank/DDBJ databases">
        <title>First draft genome of Liparis tanakae, snailfish: a comprehensive survey of snailfish specific genes.</title>
        <authorList>
            <person name="Kim W."/>
            <person name="Song I."/>
            <person name="Jeong J.-H."/>
            <person name="Kim D."/>
            <person name="Kim S."/>
            <person name="Ryu S."/>
            <person name="Song J.Y."/>
            <person name="Lee S.K."/>
        </authorList>
    </citation>
    <scope>NUCLEOTIDE SEQUENCE [LARGE SCALE GENOMIC DNA]</scope>
    <source>
        <tissue evidence="2">Muscle</tissue>
    </source>
</reference>
<comment type="caution">
    <text evidence="2">The sequence shown here is derived from an EMBL/GenBank/DDBJ whole genome shotgun (WGS) entry which is preliminary data.</text>
</comment>
<evidence type="ECO:0000313" key="2">
    <source>
        <dbReference type="EMBL" id="TNN54500.1"/>
    </source>
</evidence>
<organism evidence="2 3">
    <name type="scientific">Liparis tanakae</name>
    <name type="common">Tanaka's snailfish</name>
    <dbReference type="NCBI Taxonomy" id="230148"/>
    <lineage>
        <taxon>Eukaryota</taxon>
        <taxon>Metazoa</taxon>
        <taxon>Chordata</taxon>
        <taxon>Craniata</taxon>
        <taxon>Vertebrata</taxon>
        <taxon>Euteleostomi</taxon>
        <taxon>Actinopterygii</taxon>
        <taxon>Neopterygii</taxon>
        <taxon>Teleostei</taxon>
        <taxon>Neoteleostei</taxon>
        <taxon>Acanthomorphata</taxon>
        <taxon>Eupercaria</taxon>
        <taxon>Perciformes</taxon>
        <taxon>Cottioidei</taxon>
        <taxon>Cottales</taxon>
        <taxon>Liparidae</taxon>
        <taxon>Liparis</taxon>
    </lineage>
</organism>
<feature type="region of interest" description="Disordered" evidence="1">
    <location>
        <begin position="1"/>
        <end position="20"/>
    </location>
</feature>
<keyword evidence="3" id="KW-1185">Reference proteome</keyword>
<dbReference type="AlphaFoldDB" id="A0A4Z2GMP6"/>
<name>A0A4Z2GMP6_9TELE</name>
<feature type="compositionally biased region" description="Acidic residues" evidence="1">
    <location>
        <begin position="1"/>
        <end position="14"/>
    </location>
</feature>
<feature type="compositionally biased region" description="Basic and acidic residues" evidence="1">
    <location>
        <begin position="39"/>
        <end position="54"/>
    </location>
</feature>
<protein>
    <submittedName>
        <fullName evidence="2">Uncharacterized protein</fullName>
    </submittedName>
</protein>
<gene>
    <name evidence="2" type="ORF">EYF80_035275</name>
</gene>
<dbReference type="Proteomes" id="UP000314294">
    <property type="component" value="Unassembled WGS sequence"/>
</dbReference>
<proteinExistence type="predicted"/>
<feature type="region of interest" description="Disordered" evidence="1">
    <location>
        <begin position="29"/>
        <end position="54"/>
    </location>
</feature>
<sequence length="164" mass="17993">MQEEEEEEEEEETNMDMRTGVRQIPGVLATGAAMAPGSGEEKAPREAGKPEQLHSAEESKYWKYCRSCSLAPRLPASYALAEKKHDAARCKGAAVITIDPRRRRYGVTSQLHDSRGAAVDGVDVFSAASDFHQPPGLDALLPKGIRFPRKSSVAHRTAVERFLS</sequence>
<accession>A0A4Z2GMP6</accession>
<evidence type="ECO:0000256" key="1">
    <source>
        <dbReference type="SAM" id="MobiDB-lite"/>
    </source>
</evidence>
<dbReference type="EMBL" id="SRLO01000482">
    <property type="protein sequence ID" value="TNN54500.1"/>
    <property type="molecule type" value="Genomic_DNA"/>
</dbReference>